<dbReference type="EMBL" id="MU394293">
    <property type="protein sequence ID" value="KAI6089955.1"/>
    <property type="molecule type" value="Genomic_DNA"/>
</dbReference>
<keyword evidence="2" id="KW-1185">Reference proteome</keyword>
<protein>
    <submittedName>
        <fullName evidence="1">CNVH-domain-containing protein</fullName>
    </submittedName>
</protein>
<gene>
    <name evidence="1" type="ORF">F4821DRAFT_45417</name>
</gene>
<evidence type="ECO:0000313" key="1">
    <source>
        <dbReference type="EMBL" id="KAI6089955.1"/>
    </source>
</evidence>
<proteinExistence type="predicted"/>
<name>A0ACC0DB45_9PEZI</name>
<reference evidence="1 2" key="1">
    <citation type="journal article" date="2022" name="New Phytol.">
        <title>Ecological generalism drives hyperdiversity of secondary metabolite gene clusters in xylarialean endophytes.</title>
        <authorList>
            <person name="Franco M.E.E."/>
            <person name="Wisecaver J.H."/>
            <person name="Arnold A.E."/>
            <person name="Ju Y.M."/>
            <person name="Slot J.C."/>
            <person name="Ahrendt S."/>
            <person name="Moore L.P."/>
            <person name="Eastman K.E."/>
            <person name="Scott K."/>
            <person name="Konkel Z."/>
            <person name="Mondo S.J."/>
            <person name="Kuo A."/>
            <person name="Hayes R.D."/>
            <person name="Haridas S."/>
            <person name="Andreopoulos B."/>
            <person name="Riley R."/>
            <person name="LaButti K."/>
            <person name="Pangilinan J."/>
            <person name="Lipzen A."/>
            <person name="Amirebrahimi M."/>
            <person name="Yan J."/>
            <person name="Adam C."/>
            <person name="Keymanesh K."/>
            <person name="Ng V."/>
            <person name="Louie K."/>
            <person name="Northen T."/>
            <person name="Drula E."/>
            <person name="Henrissat B."/>
            <person name="Hsieh H.M."/>
            <person name="Youens-Clark K."/>
            <person name="Lutzoni F."/>
            <person name="Miadlikowska J."/>
            <person name="Eastwood D.C."/>
            <person name="Hamelin R.C."/>
            <person name="Grigoriev I.V."/>
            <person name="U'Ren J.M."/>
        </authorList>
    </citation>
    <scope>NUCLEOTIDE SEQUENCE [LARGE SCALE GENOMIC DNA]</scope>
    <source>
        <strain evidence="1 2">ER1909</strain>
    </source>
</reference>
<accession>A0ACC0DB45</accession>
<organism evidence="1 2">
    <name type="scientific">Hypoxylon rubiginosum</name>
    <dbReference type="NCBI Taxonomy" id="110542"/>
    <lineage>
        <taxon>Eukaryota</taxon>
        <taxon>Fungi</taxon>
        <taxon>Dikarya</taxon>
        <taxon>Ascomycota</taxon>
        <taxon>Pezizomycotina</taxon>
        <taxon>Sordariomycetes</taxon>
        <taxon>Xylariomycetidae</taxon>
        <taxon>Xylariales</taxon>
        <taxon>Hypoxylaceae</taxon>
        <taxon>Hypoxylon</taxon>
    </lineage>
</organism>
<evidence type="ECO:0000313" key="2">
    <source>
        <dbReference type="Proteomes" id="UP001497680"/>
    </source>
</evidence>
<comment type="caution">
    <text evidence="1">The sequence shown here is derived from an EMBL/GenBank/DDBJ whole genome shotgun (WGS) entry which is preliminary data.</text>
</comment>
<sequence>MSFSQSSRNIRLSAKPGYRCELLATCLKADKTEQDSRLDLNRVLGNESGYLEVGASNFASSAVAISLEGTVLSVRLRAKDGAEHDDTINLDAIVENRDGELVFLDRKERVQRNIAVPIRAQQPKVASVSPQLGPPACNGCQDWPDPKRQDIYVFRKQLQNGKATCASCGLLLQVIKHYKPSHGQVQKASCTAEKPSSEQDLHRLHLEYYLGDGLVVKKECVLHRPLAKSNPLGVFVEVRARYLPGAFSSLGSVEQARTWLDTCIEKHEKCESSRRRPLPARVLDLGTKPTDSVRLLCTTGKAEDSYACLSHCWGKPKKGQPEAITLTTRNESSLTRGIAPSDLPKNYRDGIQFCRLLGIRYLWIDALCIIQDSKEDWACESLKMASYYGNCTICLAATRSPDHDGGFQPVNMRMEYQIPGLTGPGSRILITEKPPEVTHLWSAKKFPHEEHYPLLTRAWVYQERRLSPRILHFCGNELVFECKQHTACECDSVAVDSFKDRDSWTKAYETYYATHHDVTKVDDTTKIEHEWHSWVRAYSRLNLTYVSDRLPAISGVAQQVKERREAHNMPTGRYLAGLWEETLLNDMSWCVGLDRVRVRRDEETHHGASYKGTDTRYIRDVVKMKPDEYVAPSWSWASVLSPVEFAPFGYKTFLCQLLDVQTQTVGPNEFSRVTAGHVLLRGRLLETRWNETDGKMCLKDVLGTRLSLPLLGDRGMVWFPDYDIRSEGKHKLPKDERLYILPLVSRPILGRDKDADVRMRFYPGKTKVEAVYLVLKRIQSAAATPVYERVGWAEYTGSDWEKVRDMGKARDTNFLIV</sequence>
<dbReference type="Proteomes" id="UP001497680">
    <property type="component" value="Unassembled WGS sequence"/>
</dbReference>